<feature type="region of interest" description="Disordered" evidence="1">
    <location>
        <begin position="65"/>
        <end position="92"/>
    </location>
</feature>
<dbReference type="AlphaFoldDB" id="A0A386HPC1"/>
<protein>
    <submittedName>
        <fullName evidence="3">Glycine zipper 2TM domain-containing protein</fullName>
    </submittedName>
</protein>
<accession>A0A386HPC1</accession>
<sequence>MKQLILIFSTVILLMSCNQPGKEAAALQLQHTKDSLTQVIAQQKTIDSMKTINDSIKAIRHHEAVVSNAQSGQTNTQSTQSADAPRKKGWSNKAKGAVIGAGVGAVTGAIVDRKHRAAGAVIGGVGGAGAGYGVGAILDNKKKKENR</sequence>
<organism evidence="3 4">
    <name type="scientific">Arachidicoccus soli</name>
    <dbReference type="NCBI Taxonomy" id="2341117"/>
    <lineage>
        <taxon>Bacteria</taxon>
        <taxon>Pseudomonadati</taxon>
        <taxon>Bacteroidota</taxon>
        <taxon>Chitinophagia</taxon>
        <taxon>Chitinophagales</taxon>
        <taxon>Chitinophagaceae</taxon>
        <taxon>Arachidicoccus</taxon>
    </lineage>
</organism>
<keyword evidence="4" id="KW-1185">Reference proteome</keyword>
<name>A0A386HPC1_9BACT</name>
<dbReference type="KEGG" id="ark:D6B99_07955"/>
<dbReference type="Proteomes" id="UP000266118">
    <property type="component" value="Chromosome"/>
</dbReference>
<evidence type="ECO:0000259" key="2">
    <source>
        <dbReference type="Pfam" id="PF13441"/>
    </source>
</evidence>
<evidence type="ECO:0000313" key="4">
    <source>
        <dbReference type="Proteomes" id="UP000266118"/>
    </source>
</evidence>
<gene>
    <name evidence="3" type="ORF">D6B99_07955</name>
</gene>
<proteinExistence type="predicted"/>
<dbReference type="RefSeq" id="WP_119986776.1">
    <property type="nucleotide sequence ID" value="NZ_CP032489.1"/>
</dbReference>
<evidence type="ECO:0000313" key="3">
    <source>
        <dbReference type="EMBL" id="AYD47542.1"/>
    </source>
</evidence>
<dbReference type="Pfam" id="PF13441">
    <property type="entry name" value="Gly-zipper_YMGG"/>
    <property type="match status" value="1"/>
</dbReference>
<feature type="compositionally biased region" description="Low complexity" evidence="1">
    <location>
        <begin position="67"/>
        <end position="82"/>
    </location>
</feature>
<dbReference type="PROSITE" id="PS51257">
    <property type="entry name" value="PROKAR_LIPOPROTEIN"/>
    <property type="match status" value="1"/>
</dbReference>
<reference evidence="3 4" key="1">
    <citation type="submission" date="2018-09" db="EMBL/GenBank/DDBJ databases">
        <title>Arachidicoccus sp. nov., a bacterium isolated from soil.</title>
        <authorList>
            <person name="Weon H.-Y."/>
            <person name="Kwon S.-W."/>
            <person name="Lee S.A."/>
        </authorList>
    </citation>
    <scope>NUCLEOTIDE SEQUENCE [LARGE SCALE GENOMIC DNA]</scope>
    <source>
        <strain evidence="3 4">KIS59-12</strain>
    </source>
</reference>
<dbReference type="InterPro" id="IPR027367">
    <property type="entry name" value="Gly-zipper_YMGG"/>
</dbReference>
<dbReference type="EMBL" id="CP032489">
    <property type="protein sequence ID" value="AYD47542.1"/>
    <property type="molecule type" value="Genomic_DNA"/>
</dbReference>
<feature type="domain" description="YMGG-like Gly-zipper" evidence="2">
    <location>
        <begin position="92"/>
        <end position="136"/>
    </location>
</feature>
<evidence type="ECO:0000256" key="1">
    <source>
        <dbReference type="SAM" id="MobiDB-lite"/>
    </source>
</evidence>